<dbReference type="STRING" id="388408.LAX5112_00349"/>
<dbReference type="InterPro" id="IPR008523">
    <property type="entry name" value="DUF805"/>
</dbReference>
<dbReference type="Proteomes" id="UP000053235">
    <property type="component" value="Unassembled WGS sequence"/>
</dbReference>
<keyword evidence="1" id="KW-0472">Membrane</keyword>
<name>A0A0M6ZPG3_9HYPH</name>
<keyword evidence="3" id="KW-1185">Reference proteome</keyword>
<dbReference type="PANTHER" id="PTHR34980">
    <property type="entry name" value="INNER MEMBRANE PROTEIN-RELATED-RELATED"/>
    <property type="match status" value="1"/>
</dbReference>
<dbReference type="PANTHER" id="PTHR34980:SF2">
    <property type="entry name" value="INNER MEMBRANE PROTEIN YHAH-RELATED"/>
    <property type="match status" value="1"/>
</dbReference>
<gene>
    <name evidence="2" type="ORF">LAX5112_00349</name>
</gene>
<dbReference type="EMBL" id="CXWD01000002">
    <property type="protein sequence ID" value="CTQ64645.1"/>
    <property type="molecule type" value="Genomic_DNA"/>
</dbReference>
<evidence type="ECO:0000313" key="2">
    <source>
        <dbReference type="EMBL" id="CTQ64645.1"/>
    </source>
</evidence>
<evidence type="ECO:0000256" key="1">
    <source>
        <dbReference type="SAM" id="Phobius"/>
    </source>
</evidence>
<sequence length="176" mass="19631">MRVTSNDLQKQLEQQDTVRGLSLPQVASTTFTAPAYTAATQETKPSKTSGLWSAVCFVGGTLFGFRGRVSRLDYWIIGSAYTVTSIIGYIAFAQTAGSFNWGDIASASHDIGFVLRFLTFCFVMMMLRFSLEARRFQDRGVTGYWYFGYLVPFLNVYLLLANSLMPGTKGANRYDL</sequence>
<feature type="transmembrane region" description="Helical" evidence="1">
    <location>
        <begin position="143"/>
        <end position="160"/>
    </location>
</feature>
<feature type="transmembrane region" description="Helical" evidence="1">
    <location>
        <begin position="72"/>
        <end position="93"/>
    </location>
</feature>
<proteinExistence type="predicted"/>
<reference evidence="3" key="1">
    <citation type="submission" date="2015-07" db="EMBL/GenBank/DDBJ databases">
        <authorList>
            <person name="Rodrigo-Torres Lidia"/>
            <person name="Arahal R.David."/>
        </authorList>
    </citation>
    <scope>NUCLEOTIDE SEQUENCE [LARGE SCALE GENOMIC DNA]</scope>
    <source>
        <strain evidence="3">CECT 5112</strain>
    </source>
</reference>
<organism evidence="2 3">
    <name type="scientific">Roseibium alexandrii</name>
    <dbReference type="NCBI Taxonomy" id="388408"/>
    <lineage>
        <taxon>Bacteria</taxon>
        <taxon>Pseudomonadati</taxon>
        <taxon>Pseudomonadota</taxon>
        <taxon>Alphaproteobacteria</taxon>
        <taxon>Hyphomicrobiales</taxon>
        <taxon>Stappiaceae</taxon>
        <taxon>Roseibium</taxon>
    </lineage>
</organism>
<dbReference type="Pfam" id="PF05656">
    <property type="entry name" value="DUF805"/>
    <property type="match status" value="1"/>
</dbReference>
<keyword evidence="1" id="KW-0812">Transmembrane</keyword>
<dbReference type="GO" id="GO:0005886">
    <property type="term" value="C:plasma membrane"/>
    <property type="evidence" value="ECO:0007669"/>
    <property type="project" value="TreeGrafter"/>
</dbReference>
<evidence type="ECO:0000313" key="3">
    <source>
        <dbReference type="Proteomes" id="UP000053235"/>
    </source>
</evidence>
<dbReference type="OrthoDB" id="9812349at2"/>
<feature type="transmembrane region" description="Helical" evidence="1">
    <location>
        <begin position="113"/>
        <end position="131"/>
    </location>
</feature>
<accession>A0A0M6ZPG3</accession>
<dbReference type="AlphaFoldDB" id="A0A0M6ZPG3"/>
<keyword evidence="1" id="KW-1133">Transmembrane helix</keyword>
<protein>
    <submittedName>
        <fullName evidence="2">Putative membrane protein</fullName>
    </submittedName>
</protein>